<accession>A0A9D1EG28</accession>
<evidence type="ECO:0000256" key="6">
    <source>
        <dbReference type="SAM" id="SignalP"/>
    </source>
</evidence>
<evidence type="ECO:0000256" key="4">
    <source>
        <dbReference type="ARBA" id="ARBA00023139"/>
    </source>
</evidence>
<dbReference type="Pfam" id="PF01547">
    <property type="entry name" value="SBP_bac_1"/>
    <property type="match status" value="1"/>
</dbReference>
<dbReference type="EMBL" id="DVHN01000134">
    <property type="protein sequence ID" value="HIR89366.1"/>
    <property type="molecule type" value="Genomic_DNA"/>
</dbReference>
<organism evidence="7 8">
    <name type="scientific">Candidatus Fimimorpha faecalis</name>
    <dbReference type="NCBI Taxonomy" id="2840824"/>
    <lineage>
        <taxon>Bacteria</taxon>
        <taxon>Bacillati</taxon>
        <taxon>Bacillota</taxon>
        <taxon>Clostridia</taxon>
        <taxon>Eubacteriales</taxon>
        <taxon>Candidatus Fimimorpha</taxon>
    </lineage>
</organism>
<dbReference type="PANTHER" id="PTHR43649:SF33">
    <property type="entry name" value="POLYGALACTURONAN_RHAMNOGALACTURONAN-BINDING PROTEIN YTCQ"/>
    <property type="match status" value="1"/>
</dbReference>
<proteinExistence type="predicted"/>
<feature type="chain" id="PRO_5039446479" evidence="6">
    <location>
        <begin position="22"/>
        <end position="462"/>
    </location>
</feature>
<evidence type="ECO:0000313" key="8">
    <source>
        <dbReference type="Proteomes" id="UP000824201"/>
    </source>
</evidence>
<protein>
    <submittedName>
        <fullName evidence="7">Carbohydrate ABC transporter substrate-binding protein</fullName>
    </submittedName>
</protein>
<feature type="signal peptide" evidence="6">
    <location>
        <begin position="1"/>
        <end position="21"/>
    </location>
</feature>
<dbReference type="InterPro" id="IPR006059">
    <property type="entry name" value="SBP"/>
</dbReference>
<dbReference type="Gene3D" id="3.40.190.10">
    <property type="entry name" value="Periplasmic binding protein-like II"/>
    <property type="match status" value="2"/>
</dbReference>
<dbReference type="InterPro" id="IPR050490">
    <property type="entry name" value="Bact_solute-bd_prot1"/>
</dbReference>
<dbReference type="PANTHER" id="PTHR43649">
    <property type="entry name" value="ARABINOSE-BINDING PROTEIN-RELATED"/>
    <property type="match status" value="1"/>
</dbReference>
<reference evidence="7" key="1">
    <citation type="submission" date="2020-10" db="EMBL/GenBank/DDBJ databases">
        <authorList>
            <person name="Gilroy R."/>
        </authorList>
    </citation>
    <scope>NUCLEOTIDE SEQUENCE</scope>
    <source>
        <strain evidence="7">ChiW13-3771</strain>
    </source>
</reference>
<keyword evidence="4" id="KW-0564">Palmitate</keyword>
<name>A0A9D1EG28_9FIRM</name>
<evidence type="ECO:0000256" key="3">
    <source>
        <dbReference type="ARBA" id="ARBA00023136"/>
    </source>
</evidence>
<keyword evidence="1" id="KW-1003">Cell membrane</keyword>
<sequence length="462" mass="51128">MRVTKKLISLGLVTSMVLSLAACGGGNDSNNETQEGDSSSSSVPTIDQIKVGEDYKDLEASIKILTNRTDIVDTVYKGYAEEFMELYPNIKVEYEALTDYEESLKLRLTTGDWGDICFIPTSVQKDQLADYFIALGDFDTLDEIYNFCQEKTYDGTVYGIANGGTAGGIVYNKRVWEEAGIDELPATPDEFLEDLQTIKDNTDAIPLYTNFAAGWPMGAWDAYIGVAATGDPDFMNDIVHIKDPFAKRDDMTGPYAVYYTMYEAVARKLVEDDPASSDWESSKGMINKGEIATMVLGSWAVQQCKDAGDTPDDVGYMPFPITVDGKRYAGSGGNYAFGINKQATEDNQIAALLYTKWLIEESSIYEDEGSIPALKDKELPDALADFEGVELLPNNPAKEGEETLFDEVNNESEVGINNDDYPECELLEAALYGSKTLDEMMDERNQKWSAAQEELGVEVWEE</sequence>
<keyword evidence="2 6" id="KW-0732">Signal</keyword>
<comment type="caution">
    <text evidence="7">The sequence shown here is derived from an EMBL/GenBank/DDBJ whole genome shotgun (WGS) entry which is preliminary data.</text>
</comment>
<gene>
    <name evidence="7" type="ORF">IAC96_10475</name>
</gene>
<dbReference type="AlphaFoldDB" id="A0A9D1EG28"/>
<evidence type="ECO:0000313" key="7">
    <source>
        <dbReference type="EMBL" id="HIR89366.1"/>
    </source>
</evidence>
<evidence type="ECO:0000256" key="5">
    <source>
        <dbReference type="ARBA" id="ARBA00023288"/>
    </source>
</evidence>
<reference evidence="7" key="2">
    <citation type="journal article" date="2021" name="PeerJ">
        <title>Extensive microbial diversity within the chicken gut microbiome revealed by metagenomics and culture.</title>
        <authorList>
            <person name="Gilroy R."/>
            <person name="Ravi A."/>
            <person name="Getino M."/>
            <person name="Pursley I."/>
            <person name="Horton D.L."/>
            <person name="Alikhan N.F."/>
            <person name="Baker D."/>
            <person name="Gharbi K."/>
            <person name="Hall N."/>
            <person name="Watson M."/>
            <person name="Adriaenssens E.M."/>
            <person name="Foster-Nyarko E."/>
            <person name="Jarju S."/>
            <person name="Secka A."/>
            <person name="Antonio M."/>
            <person name="Oren A."/>
            <person name="Chaudhuri R.R."/>
            <person name="La Ragione R."/>
            <person name="Hildebrand F."/>
            <person name="Pallen M.J."/>
        </authorList>
    </citation>
    <scope>NUCLEOTIDE SEQUENCE</scope>
    <source>
        <strain evidence="7">ChiW13-3771</strain>
    </source>
</reference>
<evidence type="ECO:0000256" key="2">
    <source>
        <dbReference type="ARBA" id="ARBA00022729"/>
    </source>
</evidence>
<dbReference type="SUPFAM" id="SSF53850">
    <property type="entry name" value="Periplasmic binding protein-like II"/>
    <property type="match status" value="1"/>
</dbReference>
<keyword evidence="3" id="KW-0472">Membrane</keyword>
<dbReference type="PROSITE" id="PS51257">
    <property type="entry name" value="PROKAR_LIPOPROTEIN"/>
    <property type="match status" value="1"/>
</dbReference>
<keyword evidence="5" id="KW-0449">Lipoprotein</keyword>
<dbReference type="Proteomes" id="UP000824201">
    <property type="component" value="Unassembled WGS sequence"/>
</dbReference>
<evidence type="ECO:0000256" key="1">
    <source>
        <dbReference type="ARBA" id="ARBA00022475"/>
    </source>
</evidence>